<feature type="region of interest" description="Disordered" evidence="1">
    <location>
        <begin position="51"/>
        <end position="83"/>
    </location>
</feature>
<protein>
    <submittedName>
        <fullName evidence="2">Uncharacterized protein</fullName>
    </submittedName>
</protein>
<feature type="region of interest" description="Disordered" evidence="1">
    <location>
        <begin position="1"/>
        <end position="31"/>
    </location>
</feature>
<proteinExistence type="predicted"/>
<dbReference type="AlphaFoldDB" id="A0A7S3JBE0"/>
<name>A0A7S3JBE0_9SPIT</name>
<evidence type="ECO:0000313" key="2">
    <source>
        <dbReference type="EMBL" id="CAE0350760.1"/>
    </source>
</evidence>
<dbReference type="EMBL" id="HBII01023373">
    <property type="protein sequence ID" value="CAE0350760.1"/>
    <property type="molecule type" value="Transcribed_RNA"/>
</dbReference>
<evidence type="ECO:0000256" key="1">
    <source>
        <dbReference type="SAM" id="MobiDB-lite"/>
    </source>
</evidence>
<feature type="compositionally biased region" description="Polar residues" evidence="1">
    <location>
        <begin position="71"/>
        <end position="83"/>
    </location>
</feature>
<reference evidence="2" key="1">
    <citation type="submission" date="2021-01" db="EMBL/GenBank/DDBJ databases">
        <authorList>
            <person name="Corre E."/>
            <person name="Pelletier E."/>
            <person name="Niang G."/>
            <person name="Scheremetjew M."/>
            <person name="Finn R."/>
            <person name="Kale V."/>
            <person name="Holt S."/>
            <person name="Cochrane G."/>
            <person name="Meng A."/>
            <person name="Brown T."/>
            <person name="Cohen L."/>
        </authorList>
    </citation>
    <scope>NUCLEOTIDE SEQUENCE</scope>
    <source>
        <strain evidence="2">FSP1.4</strain>
    </source>
</reference>
<feature type="compositionally biased region" description="Polar residues" evidence="1">
    <location>
        <begin position="16"/>
        <end position="25"/>
    </location>
</feature>
<gene>
    <name evidence="2" type="ORF">EHAR0213_LOCUS9674</name>
</gene>
<sequence>MNHFHKPKNLKDTRPSLRSTATNFSKGFGQAEDGKRVNSLVNIKSYSRKGPEHISSEVIPSKPKFKDQRQRQNSLSSKSPSTTDLQLKTAQKFLLNTITSKFTKGFMLLKKKPAKNPSRLVCPSAAKVHLINDLRNNTQSFGKTGKSFKIKQKRLKLDVSIWKDKQSSSPQKSAEDVDLRDSYSILQNKYEELVSKMNQFKEQDLYSSQRRLQERKRAMAYENKKLLWNLKLTSEHSMNHSQGFKSQPLNIITEHRYK</sequence>
<organism evidence="2">
    <name type="scientific">Euplotes harpa</name>
    <dbReference type="NCBI Taxonomy" id="151035"/>
    <lineage>
        <taxon>Eukaryota</taxon>
        <taxon>Sar</taxon>
        <taxon>Alveolata</taxon>
        <taxon>Ciliophora</taxon>
        <taxon>Intramacronucleata</taxon>
        <taxon>Spirotrichea</taxon>
        <taxon>Hypotrichia</taxon>
        <taxon>Euplotida</taxon>
        <taxon>Euplotidae</taxon>
        <taxon>Euplotes</taxon>
    </lineage>
</organism>
<accession>A0A7S3JBE0</accession>